<feature type="compositionally biased region" description="Polar residues" evidence="1">
    <location>
        <begin position="46"/>
        <end position="57"/>
    </location>
</feature>
<comment type="caution">
    <text evidence="2">The sequence shown here is derived from an EMBL/GenBank/DDBJ whole genome shotgun (WGS) entry which is preliminary data.</text>
</comment>
<dbReference type="AlphaFoldDB" id="A0A8S9KUV4"/>
<proteinExistence type="predicted"/>
<evidence type="ECO:0000256" key="1">
    <source>
        <dbReference type="SAM" id="MobiDB-lite"/>
    </source>
</evidence>
<reference evidence="2" key="1">
    <citation type="submission" date="2019-12" db="EMBL/GenBank/DDBJ databases">
        <title>Genome sequencing and annotation of Brassica cretica.</title>
        <authorList>
            <person name="Studholme D.J."/>
            <person name="Sarris P.F."/>
        </authorList>
    </citation>
    <scope>NUCLEOTIDE SEQUENCE</scope>
    <source>
        <strain evidence="2">PFS-001/15</strain>
        <tissue evidence="2">Leaf</tissue>
    </source>
</reference>
<name>A0A8S9KUV4_BRACR</name>
<dbReference type="Proteomes" id="UP000712281">
    <property type="component" value="Unassembled WGS sequence"/>
</dbReference>
<evidence type="ECO:0000313" key="3">
    <source>
        <dbReference type="Proteomes" id="UP000712281"/>
    </source>
</evidence>
<accession>A0A8S9KUV4</accession>
<gene>
    <name evidence="2" type="ORF">F2Q68_00009059</name>
</gene>
<protein>
    <submittedName>
        <fullName evidence="2">Uncharacterized protein</fullName>
    </submittedName>
</protein>
<dbReference type="EMBL" id="QGKW02000717">
    <property type="protein sequence ID" value="KAF2599320.1"/>
    <property type="molecule type" value="Genomic_DNA"/>
</dbReference>
<sequence>MFRLHFAYMSPYQVLEYHMEFLETFGCIWSSKEVFNVIIGRAAHGSDQSGATPSSRSDLPIGATLPERQGGVFEFMGISHPKGVRGNARDNSSKLLAYFAKDICC</sequence>
<organism evidence="2 3">
    <name type="scientific">Brassica cretica</name>
    <name type="common">Mustard</name>
    <dbReference type="NCBI Taxonomy" id="69181"/>
    <lineage>
        <taxon>Eukaryota</taxon>
        <taxon>Viridiplantae</taxon>
        <taxon>Streptophyta</taxon>
        <taxon>Embryophyta</taxon>
        <taxon>Tracheophyta</taxon>
        <taxon>Spermatophyta</taxon>
        <taxon>Magnoliopsida</taxon>
        <taxon>eudicotyledons</taxon>
        <taxon>Gunneridae</taxon>
        <taxon>Pentapetalae</taxon>
        <taxon>rosids</taxon>
        <taxon>malvids</taxon>
        <taxon>Brassicales</taxon>
        <taxon>Brassicaceae</taxon>
        <taxon>Brassiceae</taxon>
        <taxon>Brassica</taxon>
    </lineage>
</organism>
<evidence type="ECO:0000313" key="2">
    <source>
        <dbReference type="EMBL" id="KAF2599320.1"/>
    </source>
</evidence>
<feature type="region of interest" description="Disordered" evidence="1">
    <location>
        <begin position="44"/>
        <end position="63"/>
    </location>
</feature>